<comment type="caution">
    <text evidence="1">The sequence shown here is derived from an EMBL/GenBank/DDBJ whole genome shotgun (WGS) entry which is preliminary data.</text>
</comment>
<dbReference type="EMBL" id="PSQE01000003">
    <property type="protein sequence ID" value="RHN67197.1"/>
    <property type="molecule type" value="Genomic_DNA"/>
</dbReference>
<sequence length="90" mass="9780">METMVRTSSRHPNCSPIKSILASGGSSGNSTIFQPSSVNLPALLRAPNIHNWYIELRILSCGGGSMKSKSSKFSTLRDFSNKTTLPRLVL</sequence>
<protein>
    <submittedName>
        <fullName evidence="1">Uncharacterized protein</fullName>
    </submittedName>
</protein>
<accession>A0A396IW84</accession>
<name>A0A396IW84_MEDTR</name>
<dbReference type="Gramene" id="rna15355">
    <property type="protein sequence ID" value="RHN67197.1"/>
    <property type="gene ID" value="gene15355"/>
</dbReference>
<organism evidence="1">
    <name type="scientific">Medicago truncatula</name>
    <name type="common">Barrel medic</name>
    <name type="synonym">Medicago tribuloides</name>
    <dbReference type="NCBI Taxonomy" id="3880"/>
    <lineage>
        <taxon>Eukaryota</taxon>
        <taxon>Viridiplantae</taxon>
        <taxon>Streptophyta</taxon>
        <taxon>Embryophyta</taxon>
        <taxon>Tracheophyta</taxon>
        <taxon>Spermatophyta</taxon>
        <taxon>Magnoliopsida</taxon>
        <taxon>eudicotyledons</taxon>
        <taxon>Gunneridae</taxon>
        <taxon>Pentapetalae</taxon>
        <taxon>rosids</taxon>
        <taxon>fabids</taxon>
        <taxon>Fabales</taxon>
        <taxon>Fabaceae</taxon>
        <taxon>Papilionoideae</taxon>
        <taxon>50 kb inversion clade</taxon>
        <taxon>NPAAA clade</taxon>
        <taxon>Hologalegina</taxon>
        <taxon>IRL clade</taxon>
        <taxon>Trifolieae</taxon>
        <taxon>Medicago</taxon>
    </lineage>
</organism>
<dbReference type="Proteomes" id="UP000265566">
    <property type="component" value="Chromosome 3"/>
</dbReference>
<reference evidence="1" key="1">
    <citation type="journal article" date="2018" name="Nat. Plants">
        <title>Whole-genome landscape of Medicago truncatula symbiotic genes.</title>
        <authorList>
            <person name="Pecrix Y."/>
            <person name="Gamas P."/>
            <person name="Carrere S."/>
        </authorList>
    </citation>
    <scope>NUCLEOTIDE SEQUENCE</scope>
    <source>
        <tissue evidence="1">Leaves</tissue>
    </source>
</reference>
<dbReference type="AlphaFoldDB" id="A0A396IW84"/>
<evidence type="ECO:0000313" key="1">
    <source>
        <dbReference type="EMBL" id="RHN67197.1"/>
    </source>
</evidence>
<gene>
    <name evidence="1" type="ORF">MtrunA17_Chr3g0100141</name>
</gene>
<proteinExistence type="predicted"/>